<proteinExistence type="predicted"/>
<dbReference type="RefSeq" id="WP_048424385.1">
    <property type="nucleotide sequence ID" value="NZ_JYNU01000028.1"/>
</dbReference>
<feature type="compositionally biased region" description="Pro residues" evidence="1">
    <location>
        <begin position="596"/>
        <end position="605"/>
    </location>
</feature>
<feature type="transmembrane region" description="Helical" evidence="2">
    <location>
        <begin position="459"/>
        <end position="480"/>
    </location>
</feature>
<evidence type="ECO:0000313" key="4">
    <source>
        <dbReference type="Proteomes" id="UP000036313"/>
    </source>
</evidence>
<sequence length="675" mass="69397" precursor="true">MTARLHYWYLTHPRWGRPLLVLSVLHTLALVATVTAPTASASTNAMVLNWTGLKDTYGVPLGNYYLSLPTIREQITQAGPDIGWTPDSWMAWTLHAMETMAFNVTSASILTAEAGLFIGIIALALWLMKMTVSTYWLTVIGEIARAVTNAVITVTTQLGLLAIAIPIGVFAGVVTIHRGEAGRGWTMILIALTMPALSIAIFANPAGLMYGEGGLLEFARRVGFSVAQAATPGHNGTFDGVGSGGQVDALTASLITHTVREPLQLWNFGQVVDRVGGCGAAWSAAVNRGAPDGPIRAMQSCGNTAAVSYAQHLDGTNIWVGLVFVVVALLLGAFMVLSGWAVLKVSVKAIYTTVILLPTLWLGAIPGAPQRRATAVVWQFFRHAIEVLVYIIFVSVMGLAVESIVAGRLPAQLGGNNPFAHVLMMGAVSVAAMMLLRYIRADLSAERPGPGLFRQAGSVALGMGMHAAIGGVGGAAAAGAKGLASRLHNRGNTPWEQMEEDATSNARQIHGAPQPGFDPVPSDGSTGSPGAGGSSGGAAEQPNPGGIDPGGAAHPAPAGGGEPALSAPPAGGGGVQGMLSGFDNARAAAPASRPSAPAPSGPPPGMFELPGEVPGGLGGTATSLPAMADLPEARYLDEVPPPPEPPHDDEEFPPPDDEPGPSAGPPTTVNPITNT</sequence>
<gene>
    <name evidence="3" type="ORF">MOBUDSM44075_03952</name>
</gene>
<feature type="transmembrane region" description="Helical" evidence="2">
    <location>
        <begin position="387"/>
        <end position="407"/>
    </location>
</feature>
<feature type="transmembrane region" description="Helical" evidence="2">
    <location>
        <begin position="188"/>
        <end position="210"/>
    </location>
</feature>
<feature type="compositionally biased region" description="Low complexity" evidence="1">
    <location>
        <begin position="585"/>
        <end position="595"/>
    </location>
</feature>
<keyword evidence="2" id="KW-0472">Membrane</keyword>
<dbReference type="Proteomes" id="UP000036313">
    <property type="component" value="Unassembled WGS sequence"/>
</dbReference>
<keyword evidence="2" id="KW-0812">Transmembrane</keyword>
<evidence type="ECO:0008006" key="5">
    <source>
        <dbReference type="Google" id="ProtNLM"/>
    </source>
</evidence>
<feature type="transmembrane region" description="Helical" evidence="2">
    <location>
        <begin position="419"/>
        <end position="439"/>
    </location>
</feature>
<reference evidence="3 4" key="1">
    <citation type="journal article" date="2015" name="Genome Biol. Evol.">
        <title>Characterization of Three Mycobacterium spp. with Potential Use in Bioremediation by Genome Sequencing and Comparative Genomics.</title>
        <authorList>
            <person name="Das S."/>
            <person name="Pettersson B.M."/>
            <person name="Behra P.R."/>
            <person name="Ramesh M."/>
            <person name="Dasgupta S."/>
            <person name="Bhattacharya A."/>
            <person name="Kirsebom L.A."/>
        </authorList>
    </citation>
    <scope>NUCLEOTIDE SEQUENCE [LARGE SCALE GENOMIC DNA]</scope>
    <source>
        <strain evidence="3 4">DSM 44075</strain>
    </source>
</reference>
<evidence type="ECO:0000313" key="3">
    <source>
        <dbReference type="EMBL" id="KMO72858.1"/>
    </source>
</evidence>
<name>A0A0J6VTQ3_9MYCO</name>
<feature type="compositionally biased region" description="Gly residues" evidence="1">
    <location>
        <begin position="527"/>
        <end position="536"/>
    </location>
</feature>
<dbReference type="AlphaFoldDB" id="A0A0J6VTQ3"/>
<feature type="transmembrane region" description="Helical" evidence="2">
    <location>
        <begin position="349"/>
        <end position="367"/>
    </location>
</feature>
<protein>
    <recommendedName>
        <fullName evidence="5">TrbL/VirB6 plasmid conjugal transfer protein</fullName>
    </recommendedName>
</protein>
<feature type="compositionally biased region" description="Acidic residues" evidence="1">
    <location>
        <begin position="647"/>
        <end position="659"/>
    </location>
</feature>
<dbReference type="EMBL" id="JYNU01000028">
    <property type="protein sequence ID" value="KMO72858.1"/>
    <property type="molecule type" value="Genomic_DNA"/>
</dbReference>
<feature type="transmembrane region" description="Helical" evidence="2">
    <location>
        <begin position="158"/>
        <end position="176"/>
    </location>
</feature>
<keyword evidence="2" id="KW-1133">Transmembrane helix</keyword>
<feature type="region of interest" description="Disordered" evidence="1">
    <location>
        <begin position="496"/>
        <end position="675"/>
    </location>
</feature>
<accession>A0A0J6VTQ3</accession>
<organism evidence="3 4">
    <name type="scientific">Mycolicibacterium obuense</name>
    <dbReference type="NCBI Taxonomy" id="1807"/>
    <lineage>
        <taxon>Bacteria</taxon>
        <taxon>Bacillati</taxon>
        <taxon>Actinomycetota</taxon>
        <taxon>Actinomycetes</taxon>
        <taxon>Mycobacteriales</taxon>
        <taxon>Mycobacteriaceae</taxon>
        <taxon>Mycolicibacterium</taxon>
    </lineage>
</organism>
<feature type="compositionally biased region" description="Low complexity" evidence="1">
    <location>
        <begin position="544"/>
        <end position="569"/>
    </location>
</feature>
<evidence type="ECO:0000256" key="1">
    <source>
        <dbReference type="SAM" id="MobiDB-lite"/>
    </source>
</evidence>
<evidence type="ECO:0000256" key="2">
    <source>
        <dbReference type="SAM" id="Phobius"/>
    </source>
</evidence>
<dbReference type="PATRIC" id="fig|1807.14.peg.3979"/>
<feature type="transmembrane region" description="Helical" evidence="2">
    <location>
        <begin position="318"/>
        <end position="342"/>
    </location>
</feature>
<comment type="caution">
    <text evidence="3">The sequence shown here is derived from an EMBL/GenBank/DDBJ whole genome shotgun (WGS) entry which is preliminary data.</text>
</comment>